<feature type="compositionally biased region" description="Polar residues" evidence="1">
    <location>
        <begin position="534"/>
        <end position="553"/>
    </location>
</feature>
<feature type="compositionally biased region" description="Low complexity" evidence="1">
    <location>
        <begin position="695"/>
        <end position="719"/>
    </location>
</feature>
<dbReference type="SMART" id="SM00222">
    <property type="entry name" value="Sec7"/>
    <property type="match status" value="1"/>
</dbReference>
<feature type="compositionally biased region" description="Basic and acidic residues" evidence="1">
    <location>
        <begin position="661"/>
        <end position="673"/>
    </location>
</feature>
<feature type="region of interest" description="Disordered" evidence="1">
    <location>
        <begin position="75"/>
        <end position="99"/>
    </location>
</feature>
<dbReference type="CDD" id="cd00171">
    <property type="entry name" value="Sec7"/>
    <property type="match status" value="1"/>
</dbReference>
<dbReference type="PROSITE" id="PS50190">
    <property type="entry name" value="SEC7"/>
    <property type="match status" value="1"/>
</dbReference>
<dbReference type="SUPFAM" id="SSF50729">
    <property type="entry name" value="PH domain-like"/>
    <property type="match status" value="1"/>
</dbReference>
<dbReference type="EMBL" id="LN483345">
    <property type="protein sequence ID" value="CDZ98842.1"/>
    <property type="molecule type" value="Genomic_DNA"/>
</dbReference>
<dbReference type="Gene3D" id="2.30.29.30">
    <property type="entry name" value="Pleckstrin-homology domain (PH domain)/Phosphotyrosine-binding domain (PTB)"/>
    <property type="match status" value="1"/>
</dbReference>
<feature type="region of interest" description="Disordered" evidence="1">
    <location>
        <begin position="576"/>
        <end position="719"/>
    </location>
</feature>
<evidence type="ECO:0000259" key="2">
    <source>
        <dbReference type="PROSITE" id="PS50190"/>
    </source>
</evidence>
<dbReference type="Pfam" id="PF01369">
    <property type="entry name" value="Sec7"/>
    <property type="match status" value="1"/>
</dbReference>
<proteinExistence type="predicted"/>
<dbReference type="PANTHER" id="PTHR10663">
    <property type="entry name" value="GUANYL-NUCLEOTIDE EXCHANGE FACTOR"/>
    <property type="match status" value="1"/>
</dbReference>
<name>A0A0F7SP92_PHARH</name>
<dbReference type="InterPro" id="IPR000904">
    <property type="entry name" value="Sec7_dom"/>
</dbReference>
<dbReference type="Gene3D" id="1.10.1000.11">
    <property type="entry name" value="Arf Nucleotide-binding Site Opener,domain 2"/>
    <property type="match status" value="1"/>
</dbReference>
<dbReference type="InterPro" id="IPR023394">
    <property type="entry name" value="Sec7_C_sf"/>
</dbReference>
<protein>
    <submittedName>
        <fullName evidence="3">Guanine nucleotide exchange factor</fullName>
    </submittedName>
</protein>
<feature type="compositionally biased region" description="Polar residues" evidence="1">
    <location>
        <begin position="1158"/>
        <end position="1170"/>
    </location>
</feature>
<organism evidence="3">
    <name type="scientific">Phaffia rhodozyma</name>
    <name type="common">Yeast</name>
    <name type="synonym">Xanthophyllomyces dendrorhous</name>
    <dbReference type="NCBI Taxonomy" id="264483"/>
    <lineage>
        <taxon>Eukaryota</taxon>
        <taxon>Fungi</taxon>
        <taxon>Dikarya</taxon>
        <taxon>Basidiomycota</taxon>
        <taxon>Agaricomycotina</taxon>
        <taxon>Tremellomycetes</taxon>
        <taxon>Cystofilobasidiales</taxon>
        <taxon>Mrakiaceae</taxon>
        <taxon>Phaffia</taxon>
    </lineage>
</organism>
<dbReference type="GO" id="GO:0032012">
    <property type="term" value="P:regulation of ARF protein signal transduction"/>
    <property type="evidence" value="ECO:0007669"/>
    <property type="project" value="InterPro"/>
</dbReference>
<feature type="region of interest" description="Disordered" evidence="1">
    <location>
        <begin position="474"/>
        <end position="555"/>
    </location>
</feature>
<reference evidence="3" key="1">
    <citation type="submission" date="2014-08" db="EMBL/GenBank/DDBJ databases">
        <authorList>
            <person name="Sharma Rahul"/>
            <person name="Thines Marco"/>
        </authorList>
    </citation>
    <scope>NUCLEOTIDE SEQUENCE</scope>
</reference>
<dbReference type="PANTHER" id="PTHR10663:SF373">
    <property type="entry name" value="PH AND SEC7 DOMAIN-CONTAINING PROTEIN C11E3.11C"/>
    <property type="match status" value="1"/>
</dbReference>
<feature type="compositionally biased region" description="Polar residues" evidence="1">
    <location>
        <begin position="250"/>
        <end position="272"/>
    </location>
</feature>
<feature type="compositionally biased region" description="Low complexity" evidence="1">
    <location>
        <begin position="195"/>
        <end position="223"/>
    </location>
</feature>
<dbReference type="InterPro" id="IPR011993">
    <property type="entry name" value="PH-like_dom_sf"/>
</dbReference>
<dbReference type="InterPro" id="IPR041681">
    <property type="entry name" value="PH_9"/>
</dbReference>
<dbReference type="SUPFAM" id="SSF48425">
    <property type="entry name" value="Sec7 domain"/>
    <property type="match status" value="1"/>
</dbReference>
<accession>A0A0F7SP92</accession>
<feature type="domain" description="SEC7" evidence="2">
    <location>
        <begin position="823"/>
        <end position="982"/>
    </location>
</feature>
<feature type="region of interest" description="Disordered" evidence="1">
    <location>
        <begin position="987"/>
        <end position="1065"/>
    </location>
</feature>
<feature type="compositionally biased region" description="Basic and acidic residues" evidence="1">
    <location>
        <begin position="383"/>
        <end position="402"/>
    </location>
</feature>
<feature type="compositionally biased region" description="Polar residues" evidence="1">
    <location>
        <begin position="474"/>
        <end position="487"/>
    </location>
</feature>
<feature type="compositionally biased region" description="Low complexity" evidence="1">
    <location>
        <begin position="1171"/>
        <end position="1185"/>
    </location>
</feature>
<feature type="compositionally biased region" description="Low complexity" evidence="1">
    <location>
        <begin position="495"/>
        <end position="513"/>
    </location>
</feature>
<dbReference type="GO" id="GO:0005085">
    <property type="term" value="F:guanyl-nucleotide exchange factor activity"/>
    <property type="evidence" value="ECO:0007669"/>
    <property type="project" value="InterPro"/>
</dbReference>
<feature type="compositionally biased region" description="Basic and acidic residues" evidence="1">
    <location>
        <begin position="602"/>
        <end position="618"/>
    </location>
</feature>
<dbReference type="InterPro" id="IPR035999">
    <property type="entry name" value="Sec7_dom_sf"/>
</dbReference>
<feature type="compositionally biased region" description="Polar residues" evidence="1">
    <location>
        <begin position="1050"/>
        <end position="1065"/>
    </location>
</feature>
<feature type="region of interest" description="Disordered" evidence="1">
    <location>
        <begin position="1146"/>
        <end position="1185"/>
    </location>
</feature>
<feature type="compositionally biased region" description="Basic and acidic residues" evidence="1">
    <location>
        <begin position="307"/>
        <end position="317"/>
    </location>
</feature>
<evidence type="ECO:0000256" key="1">
    <source>
        <dbReference type="SAM" id="MobiDB-lite"/>
    </source>
</evidence>
<dbReference type="Pfam" id="PF15410">
    <property type="entry name" value="PH_9"/>
    <property type="match status" value="1"/>
</dbReference>
<feature type="region of interest" description="Disordered" evidence="1">
    <location>
        <begin position="145"/>
        <end position="432"/>
    </location>
</feature>
<sequence length="1565" mass="168889">MNSSKVLPVNKHSNYGCSPLIDQTSSLNLDETSTLTSTLALALTSASPSGSDVPLQGSSVEMVRIRSDTIRSLDGSPVFLKPSHQAPVPPSSVPNPSDLSATFLEERKPEGREEERAELPQFKDQVELIIQTDGLASSSEKNGLLSAMNDEGRKPLSKKGVTASSPDLGVLARNSKGSMPSIANRPSFLQPSDEPSLPTRPTLSSPTAAVASSSTSSLSSSLPKPNRSMSDIRPMSRIAVSPQPDLARISSLSGRTTNSHNSHSQFPLSNNPRTKDSNKLSTRQLGVGQMKANGGVEHLKTPHGAKPKVEGLERESSPGRSFRSKAKNALSRFFNSSPSGLSNGGVGNSGLEPAVTKGQPIRTLPGPEERSQPEGDLLFGENKSVKSFESDSTDRFTSRRLSEASVTTNGEASNMEAGGPRSSVDITTSTNRLEKERSFVVISGKKHDRTLLDTTPSPLTSFIEVISQPSAGIVDQSSLDLTPTDTRSQVEEETSPLPSTKTSSSESRSSTPTGDETIVQDGDLTFLADDHLSDSLSRSTGPTGPTGNHQKGSLSVGEISGIGTWECDLEGLLDGIAQKGGQHSPSKLRHGGNTRGSPLVDSPKDLSRQVERSIKKSPVDSQSMESTAGPVLGPPIEPFILSTSQDHLSPKPANHMIRSISEPHKESKLDVESGSKSIKGVEVSSHIIDSSRKNLSSPSFSTTRLTSPSPPSSISLDGSTPAYNFGRSISPTLSAPTGDHINSIRNQQAQPVNALDVQNTIRLIPSSPSPVLPRLPHDGLPISDGINAGQRELHGLGLGVDDADGDSQEVKIEKLKGTDEIDIQEILESGHENDHEHQEIRDEAGEAVDKILRKDLGCKWVQTNRIAEFLGGRDPINVAAASLYMESFEFTGMKLDQAIRKLTSELYFKAETQELDRIIVAFCERYMECNPDTLFGSVDILHQVAYSLLLLNTDLHVADQDRKMTRNQFVENTMSSIRTDIPSFDQSKISFRSSSPDPPISDESAVNTQTQDVFDDASGPSDRISIRSKKSSRTPNGSHSLINAIPSTPEARSNSPLDSVHQPSSQSVISTAMSFGSSASSPLVGTPVGSVSYDPRVSRMSISGLGVSNSSASVLGSMFSKSWSHEMESTLKDLYNSVKSQEIIQPLHTTSDHERLSGNLSPTSPEMMTRNQSVRSQSSSASRLNSLKRGSIRGFTSLTGGLGNLGSPYSINNSSGRLSPTLSVATSMGEGYNDSIYQSNPSMGFVSNLSHTIIKEHDAESVHSSVSASTIGEILDEELALLGSPWAKEGLVTRKYYMDSGGRRSKDKSWRSLFAVVQKGSFKTFTFESPGNSANDKTVGGGNWLANATIVDEFSLSHSLSKTLPAPGYNRHRPFVFVINLPSGAQTYFQVGTDTLTEEWVSTCNYWAARVSKEPLTGGVSNMDYGWGRPSFGNNSETESVLSTKRQSSLISNGHAAHVNEWKPPSQPLYPSRHDEESQLEALRKYLTRLDEDIAEHKTAESSLLSPRHLQGSRAHDNYRRKKEFLKEEHQKYTTYITSLEAGLVARLSKKGELRLNHTLEKASR</sequence>
<evidence type="ECO:0000313" key="3">
    <source>
        <dbReference type="EMBL" id="CDZ98842.1"/>
    </source>
</evidence>